<dbReference type="InterPro" id="IPR023333">
    <property type="entry name" value="Proteasome_suB-type"/>
</dbReference>
<comment type="function">
    <text evidence="8">Protease subunit of a proteasome-like degradation complex believed to be a general protein degrading machinery.</text>
</comment>
<organism evidence="9 10">
    <name type="scientific">Halalkalibacter nanhaiisediminis</name>
    <dbReference type="NCBI Taxonomy" id="688079"/>
    <lineage>
        <taxon>Bacteria</taxon>
        <taxon>Bacillati</taxon>
        <taxon>Bacillota</taxon>
        <taxon>Bacilli</taxon>
        <taxon>Bacillales</taxon>
        <taxon>Bacillaceae</taxon>
        <taxon>Halalkalibacter</taxon>
    </lineage>
</organism>
<dbReference type="NCBIfam" id="TIGR03692">
    <property type="entry name" value="ATP_dep_HslV"/>
    <property type="match status" value="1"/>
</dbReference>
<dbReference type="OrthoDB" id="9804884at2"/>
<dbReference type="GO" id="GO:0046872">
    <property type="term" value="F:metal ion binding"/>
    <property type="evidence" value="ECO:0007669"/>
    <property type="project" value="UniProtKB-KW"/>
</dbReference>
<evidence type="ECO:0000313" key="9">
    <source>
        <dbReference type="EMBL" id="TWI55150.1"/>
    </source>
</evidence>
<keyword evidence="5 8" id="KW-0479">Metal-binding</keyword>
<keyword evidence="3 8" id="KW-0963">Cytoplasm</keyword>
<comment type="similarity">
    <text evidence="2 8">Belongs to the peptidase T1B family. HslV subfamily.</text>
</comment>
<dbReference type="GO" id="GO:0005839">
    <property type="term" value="C:proteasome core complex"/>
    <property type="evidence" value="ECO:0007669"/>
    <property type="project" value="InterPro"/>
</dbReference>
<feature type="binding site" evidence="8">
    <location>
        <position position="170"/>
    </location>
    <ligand>
        <name>Na(+)</name>
        <dbReference type="ChEBI" id="CHEBI:29101"/>
    </ligand>
</feature>
<keyword evidence="8" id="KW-0021">Allosteric enzyme</keyword>
<dbReference type="HAMAP" id="MF_00248">
    <property type="entry name" value="HslV"/>
    <property type="match status" value="1"/>
</dbReference>
<keyword evidence="4 8" id="KW-0645">Protease</keyword>
<keyword evidence="7 8" id="KW-0915">Sodium</keyword>
<protein>
    <recommendedName>
        <fullName evidence="8">ATP-dependent protease subunit HslV</fullName>
        <ecNumber evidence="8">3.4.25.2</ecNumber>
    </recommendedName>
</protein>
<dbReference type="GO" id="GO:0004298">
    <property type="term" value="F:threonine-type endopeptidase activity"/>
    <property type="evidence" value="ECO:0007669"/>
    <property type="project" value="UniProtKB-KW"/>
</dbReference>
<sequence length="183" mass="19746">MTESQSFHATTIFAVQHNGQCAMAGDGQVTFGNAVVMKHTAKKVRSIYQGKVLAGFAGSVADAFTLFEKFESRLEEYNGNLQRAAVELAKEWRSDKVLRRLEAMLIVMNKEHLLLVSGTGEVIEPDDGVLAIGSGGMYALAAGRALKKHASQLTAKDIARAALETAGEICVYTNLNLVVEELS</sequence>
<reference evidence="9 10" key="1">
    <citation type="journal article" date="2015" name="Stand. Genomic Sci.">
        <title>Genomic Encyclopedia of Bacterial and Archaeal Type Strains, Phase III: the genomes of soil and plant-associated and newly described type strains.</title>
        <authorList>
            <person name="Whitman W.B."/>
            <person name="Woyke T."/>
            <person name="Klenk H.P."/>
            <person name="Zhou Y."/>
            <person name="Lilburn T.G."/>
            <person name="Beck B.J."/>
            <person name="De Vos P."/>
            <person name="Vandamme P."/>
            <person name="Eisen J.A."/>
            <person name="Garrity G."/>
            <person name="Hugenholtz P."/>
            <person name="Kyrpides N.C."/>
        </authorList>
    </citation>
    <scope>NUCLEOTIDE SEQUENCE [LARGE SCALE GENOMIC DNA]</scope>
    <source>
        <strain evidence="9 10">CGMCC 1.10116</strain>
    </source>
</reference>
<keyword evidence="10" id="KW-1185">Reference proteome</keyword>
<dbReference type="SUPFAM" id="SSF56235">
    <property type="entry name" value="N-terminal nucleophile aminohydrolases (Ntn hydrolases)"/>
    <property type="match status" value="1"/>
</dbReference>
<keyword evidence="6 8" id="KW-0378">Hydrolase</keyword>
<evidence type="ECO:0000256" key="5">
    <source>
        <dbReference type="ARBA" id="ARBA00022723"/>
    </source>
</evidence>
<evidence type="ECO:0000256" key="8">
    <source>
        <dbReference type="HAMAP-Rule" id="MF_00248"/>
    </source>
</evidence>
<evidence type="ECO:0000313" key="10">
    <source>
        <dbReference type="Proteomes" id="UP000315711"/>
    </source>
</evidence>
<dbReference type="Proteomes" id="UP000315711">
    <property type="component" value="Unassembled WGS sequence"/>
</dbReference>
<feature type="binding site" evidence="8">
    <location>
        <position position="167"/>
    </location>
    <ligand>
        <name>Na(+)</name>
        <dbReference type="ChEBI" id="CHEBI:29101"/>
    </ligand>
</feature>
<dbReference type="CDD" id="cd01913">
    <property type="entry name" value="protease_HslV"/>
    <property type="match status" value="1"/>
</dbReference>
<dbReference type="InterPro" id="IPR029055">
    <property type="entry name" value="Ntn_hydrolases_N"/>
</dbReference>
<dbReference type="InterPro" id="IPR001353">
    <property type="entry name" value="Proteasome_sua/b"/>
</dbReference>
<evidence type="ECO:0000256" key="6">
    <source>
        <dbReference type="ARBA" id="ARBA00022801"/>
    </source>
</evidence>
<comment type="catalytic activity">
    <reaction evidence="8">
        <text>ATP-dependent cleavage of peptide bonds with broad specificity.</text>
        <dbReference type="EC" id="3.4.25.2"/>
    </reaction>
</comment>
<dbReference type="Pfam" id="PF00227">
    <property type="entry name" value="Proteasome"/>
    <property type="match status" value="1"/>
</dbReference>
<comment type="caution">
    <text evidence="9">The sequence shown here is derived from an EMBL/GenBank/DDBJ whole genome shotgun (WGS) entry which is preliminary data.</text>
</comment>
<keyword evidence="8" id="KW-0888">Threonine protease</keyword>
<name>A0A562QG44_9BACI</name>
<dbReference type="PIRSF" id="PIRSF039093">
    <property type="entry name" value="HslV"/>
    <property type="match status" value="1"/>
</dbReference>
<dbReference type="GO" id="GO:0051603">
    <property type="term" value="P:proteolysis involved in protein catabolic process"/>
    <property type="evidence" value="ECO:0007669"/>
    <property type="project" value="InterPro"/>
</dbReference>
<gene>
    <name evidence="8" type="primary">hslV</name>
    <name evidence="9" type="ORF">IQ10_02697</name>
</gene>
<comment type="subunit">
    <text evidence="8">A double ring-shaped homohexamer of HslV is capped on each side by a ring-shaped HslU homohexamer. The assembly of the HslU/HslV complex is dependent on binding of ATP.</text>
</comment>
<dbReference type="Gene3D" id="3.60.20.10">
    <property type="entry name" value="Glutamine Phosphoribosylpyrophosphate, subunit 1, domain 1"/>
    <property type="match status" value="1"/>
</dbReference>
<dbReference type="GO" id="GO:0009376">
    <property type="term" value="C:HslUV protease complex"/>
    <property type="evidence" value="ECO:0007669"/>
    <property type="project" value="UniProtKB-UniRule"/>
</dbReference>
<dbReference type="PROSITE" id="PS51476">
    <property type="entry name" value="PROTEASOME_BETA_2"/>
    <property type="match status" value="1"/>
</dbReference>
<dbReference type="PANTHER" id="PTHR32194">
    <property type="entry name" value="METALLOPROTEASE TLDD"/>
    <property type="match status" value="1"/>
</dbReference>
<evidence type="ECO:0000256" key="2">
    <source>
        <dbReference type="ARBA" id="ARBA00006053"/>
    </source>
</evidence>
<evidence type="ECO:0000256" key="7">
    <source>
        <dbReference type="ARBA" id="ARBA00023053"/>
    </source>
</evidence>
<dbReference type="EC" id="3.4.25.2" evidence="8"/>
<evidence type="ECO:0000256" key="1">
    <source>
        <dbReference type="ARBA" id="ARBA00004496"/>
    </source>
</evidence>
<dbReference type="EMBL" id="VLKZ01000007">
    <property type="protein sequence ID" value="TWI55150.1"/>
    <property type="molecule type" value="Genomic_DNA"/>
</dbReference>
<dbReference type="RefSeq" id="WP_144450952.1">
    <property type="nucleotide sequence ID" value="NZ_VLKZ01000007.1"/>
</dbReference>
<feature type="active site" evidence="8">
    <location>
        <position position="10"/>
    </location>
</feature>
<dbReference type="InterPro" id="IPR022281">
    <property type="entry name" value="ATP-dep_Prtase_HsIV_su"/>
</dbReference>
<dbReference type="PANTHER" id="PTHR32194:SF0">
    <property type="entry name" value="ATP-DEPENDENT PROTEASE SUBUNIT HSLV"/>
    <property type="match status" value="1"/>
</dbReference>
<evidence type="ECO:0000256" key="4">
    <source>
        <dbReference type="ARBA" id="ARBA00022670"/>
    </source>
</evidence>
<comment type="activity regulation">
    <text evidence="8">Allosterically activated by HslU binding.</text>
</comment>
<accession>A0A562QG44</accession>
<proteinExistence type="inferred from homology"/>
<comment type="subcellular location">
    <subcellularLocation>
        <location evidence="1 8">Cytoplasm</location>
    </subcellularLocation>
</comment>
<dbReference type="AlphaFoldDB" id="A0A562QG44"/>
<dbReference type="NCBIfam" id="NF003964">
    <property type="entry name" value="PRK05456.1"/>
    <property type="match status" value="1"/>
</dbReference>
<feature type="binding site" evidence="8">
    <location>
        <position position="173"/>
    </location>
    <ligand>
        <name>Na(+)</name>
        <dbReference type="ChEBI" id="CHEBI:29101"/>
    </ligand>
</feature>
<evidence type="ECO:0000256" key="3">
    <source>
        <dbReference type="ARBA" id="ARBA00022490"/>
    </source>
</evidence>